<dbReference type="OrthoDB" id="1257058at2"/>
<sequence>MAKITSSGQIKGTVGPVSYRSINGQAIVQSRPGTIKQSKATKASGFDFGRASRTSKAIRTALFPVLRDFEDSAFYRRFTGLVTKATLAANSGISGRRILKDGDLSLLANTDCNNSSPFSRYCLVEVHGGIENHRMSLSLPAFDIKQQLVQLPNATHATLCYLVVAINPETLAETHAEMFELPLSFTAVSTEAVAWLTGPLPENQLLVIASAIFYFRKNKLAGMIGQNSRDFHPCEITAVLLT</sequence>
<proteinExistence type="predicted"/>
<keyword evidence="2" id="KW-1185">Reference proteome</keyword>
<evidence type="ECO:0000313" key="1">
    <source>
        <dbReference type="EMBL" id="SDJ72286.1"/>
    </source>
</evidence>
<dbReference type="EMBL" id="FNEZ01000002">
    <property type="protein sequence ID" value="SDJ72286.1"/>
    <property type="molecule type" value="Genomic_DNA"/>
</dbReference>
<reference evidence="1 2" key="1">
    <citation type="submission" date="2016-10" db="EMBL/GenBank/DDBJ databases">
        <authorList>
            <person name="de Groot N.N."/>
        </authorList>
    </citation>
    <scope>NUCLEOTIDE SEQUENCE [LARGE SCALE GENOMIC DNA]</scope>
    <source>
        <strain evidence="1 2">CGMCC 1.10076</strain>
    </source>
</reference>
<organism evidence="1 2">
    <name type="scientific">Flavobacterium noncentrifugens</name>
    <dbReference type="NCBI Taxonomy" id="1128970"/>
    <lineage>
        <taxon>Bacteria</taxon>
        <taxon>Pseudomonadati</taxon>
        <taxon>Bacteroidota</taxon>
        <taxon>Flavobacteriia</taxon>
        <taxon>Flavobacteriales</taxon>
        <taxon>Flavobacteriaceae</taxon>
        <taxon>Flavobacterium</taxon>
    </lineage>
</organism>
<dbReference type="STRING" id="1128970.SAMN04487935_1616"/>
<gene>
    <name evidence="1" type="ORF">SAMN04487935_1616</name>
</gene>
<accession>A0A1G8W2H0</accession>
<name>A0A1G8W2H0_9FLAO</name>
<dbReference type="Proteomes" id="UP000199580">
    <property type="component" value="Unassembled WGS sequence"/>
</dbReference>
<protein>
    <submittedName>
        <fullName evidence="1">Uncharacterized protein</fullName>
    </submittedName>
</protein>
<dbReference type="AlphaFoldDB" id="A0A1G8W2H0"/>
<evidence type="ECO:0000313" key="2">
    <source>
        <dbReference type="Proteomes" id="UP000199580"/>
    </source>
</evidence>
<dbReference type="RefSeq" id="WP_091393608.1">
    <property type="nucleotide sequence ID" value="NZ_BKAI01000003.1"/>
</dbReference>